<dbReference type="GO" id="GO:0043546">
    <property type="term" value="F:molybdopterin cofactor binding"/>
    <property type="evidence" value="ECO:0007669"/>
    <property type="project" value="TreeGrafter"/>
</dbReference>
<dbReference type="PANTHER" id="PTHR19372">
    <property type="entry name" value="SULFITE REDUCTASE"/>
    <property type="match status" value="1"/>
</dbReference>
<dbReference type="InterPro" id="IPR005066">
    <property type="entry name" value="MoCF_OxRdtse_dimer"/>
</dbReference>
<organism evidence="5 6">
    <name type="scientific">Natrinema hispanicum</name>
    <dbReference type="NCBI Taxonomy" id="392421"/>
    <lineage>
        <taxon>Archaea</taxon>
        <taxon>Methanobacteriati</taxon>
        <taxon>Methanobacteriota</taxon>
        <taxon>Stenosarchaea group</taxon>
        <taxon>Halobacteria</taxon>
        <taxon>Halobacteriales</taxon>
        <taxon>Natrialbaceae</taxon>
        <taxon>Natrinema</taxon>
    </lineage>
</organism>
<proteinExistence type="predicted"/>
<dbReference type="AlphaFoldDB" id="A0A482Y8P1"/>
<dbReference type="InterPro" id="IPR036374">
    <property type="entry name" value="OxRdtase_Mopterin-bd_sf"/>
</dbReference>
<protein>
    <submittedName>
        <fullName evidence="5">DMSO/TMAO reductase YedYZ molybdopterin-dependent catalytic subunit</fullName>
    </submittedName>
</protein>
<feature type="domain" description="Moybdenum cofactor oxidoreductase dimerisation" evidence="4">
    <location>
        <begin position="415"/>
        <end position="496"/>
    </location>
</feature>
<dbReference type="Gene3D" id="2.60.40.650">
    <property type="match status" value="1"/>
</dbReference>
<feature type="region of interest" description="Disordered" evidence="1">
    <location>
        <begin position="491"/>
        <end position="515"/>
    </location>
</feature>
<accession>A0A482Y8P1</accession>
<dbReference type="RefSeq" id="WP_130500103.1">
    <property type="nucleotide sequence ID" value="NZ_SHMP01000004.1"/>
</dbReference>
<dbReference type="Proteomes" id="UP000291097">
    <property type="component" value="Unassembled WGS sequence"/>
</dbReference>
<name>A0A482Y8P1_9EURY</name>
<feature type="transmembrane region" description="Helical" evidence="2">
    <location>
        <begin position="20"/>
        <end position="38"/>
    </location>
</feature>
<evidence type="ECO:0000313" key="6">
    <source>
        <dbReference type="Proteomes" id="UP000291097"/>
    </source>
</evidence>
<evidence type="ECO:0000259" key="4">
    <source>
        <dbReference type="Pfam" id="PF03404"/>
    </source>
</evidence>
<gene>
    <name evidence="5" type="ORF">BDK88_1788</name>
</gene>
<feature type="domain" description="Oxidoreductase molybdopterin-binding" evidence="3">
    <location>
        <begin position="245"/>
        <end position="390"/>
    </location>
</feature>
<comment type="caution">
    <text evidence="5">The sequence shown here is derived from an EMBL/GenBank/DDBJ whole genome shotgun (WGS) entry which is preliminary data.</text>
</comment>
<feature type="transmembrane region" description="Helical" evidence="2">
    <location>
        <begin position="76"/>
        <end position="97"/>
    </location>
</feature>
<dbReference type="EMBL" id="SHMP01000004">
    <property type="protein sequence ID" value="RZV10617.1"/>
    <property type="molecule type" value="Genomic_DNA"/>
</dbReference>
<dbReference type="SUPFAM" id="SSF81296">
    <property type="entry name" value="E set domains"/>
    <property type="match status" value="1"/>
</dbReference>
<feature type="transmembrane region" description="Helical" evidence="2">
    <location>
        <begin position="44"/>
        <end position="64"/>
    </location>
</feature>
<evidence type="ECO:0000256" key="2">
    <source>
        <dbReference type="SAM" id="Phobius"/>
    </source>
</evidence>
<evidence type="ECO:0000313" key="5">
    <source>
        <dbReference type="EMBL" id="RZV10617.1"/>
    </source>
</evidence>
<keyword evidence="2" id="KW-0472">Membrane</keyword>
<dbReference type="InterPro" id="IPR000572">
    <property type="entry name" value="OxRdtase_Mopterin-bd_dom"/>
</dbReference>
<dbReference type="InterPro" id="IPR014756">
    <property type="entry name" value="Ig_E-set"/>
</dbReference>
<reference evidence="5 6" key="1">
    <citation type="submission" date="2019-02" db="EMBL/GenBank/DDBJ databases">
        <title>Genomic Encyclopedia of Archaeal and Bacterial Type Strains, Phase II (KMG-II): from individual species to whole genera.</title>
        <authorList>
            <person name="Goeker M."/>
        </authorList>
    </citation>
    <scope>NUCLEOTIDE SEQUENCE [LARGE SCALE GENOMIC DNA]</scope>
    <source>
        <strain evidence="5 6">DSM 18328</strain>
    </source>
</reference>
<keyword evidence="2" id="KW-0812">Transmembrane</keyword>
<dbReference type="Gene3D" id="3.90.420.10">
    <property type="entry name" value="Oxidoreductase, molybdopterin-binding domain"/>
    <property type="match status" value="1"/>
</dbReference>
<dbReference type="GO" id="GO:0006790">
    <property type="term" value="P:sulfur compound metabolic process"/>
    <property type="evidence" value="ECO:0007669"/>
    <property type="project" value="TreeGrafter"/>
</dbReference>
<keyword evidence="2" id="KW-1133">Transmembrane helix</keyword>
<dbReference type="Pfam" id="PF03404">
    <property type="entry name" value="Mo-co_dimer"/>
    <property type="match status" value="1"/>
</dbReference>
<dbReference type="OrthoDB" id="9576at2157"/>
<dbReference type="Pfam" id="PF00174">
    <property type="entry name" value="Oxidored_molyb"/>
    <property type="match status" value="1"/>
</dbReference>
<feature type="transmembrane region" description="Helical" evidence="2">
    <location>
        <begin position="117"/>
        <end position="150"/>
    </location>
</feature>
<evidence type="ECO:0000256" key="1">
    <source>
        <dbReference type="SAM" id="MobiDB-lite"/>
    </source>
</evidence>
<dbReference type="PANTHER" id="PTHR19372:SF7">
    <property type="entry name" value="SULFITE OXIDASE, MITOCHONDRIAL"/>
    <property type="match status" value="1"/>
</dbReference>
<dbReference type="GO" id="GO:0020037">
    <property type="term" value="F:heme binding"/>
    <property type="evidence" value="ECO:0007669"/>
    <property type="project" value="TreeGrafter"/>
</dbReference>
<dbReference type="GO" id="GO:0008482">
    <property type="term" value="F:sulfite oxidase activity"/>
    <property type="evidence" value="ECO:0007669"/>
    <property type="project" value="TreeGrafter"/>
</dbReference>
<dbReference type="GO" id="GO:0030151">
    <property type="term" value="F:molybdenum ion binding"/>
    <property type="evidence" value="ECO:0007669"/>
    <property type="project" value="InterPro"/>
</dbReference>
<sequence>MPSNSLHTVIARVRWAGSRAIGALLVGVVAVAGSFAVSGRTPSFVVAPVDAFVVTTTPAIVLTVAIEQLGRLGETLASLVAVALTIGLFAVVAQFALVGGKTLSPRLPAPAWVSQPAVVGAAMALLAWLLVSDITSAVGTAVPAAILVALASKRPGESVPVAGVDASRRQLLALTGGAFGFGIVSYAIGSRRSPGIGRELETDLEADATALSQQAADMELAIDGIPGLVSEPSAFFTVDINNIDPVVNADDWTLTVTGEVDTDYTLTYDDLVDGDVRTGYNTLRCVGEQLNADLLDNAIWTAVPVAPLLERAGPGGGCECVQVQAADGYYQQFPLAAMERGYLAFGMNGKPLPRAHGHPVRLLIPGHWGEINVKWVTEFEVLEEEVDGYWEERGWHGTGPVNTIAKLWTTNELDDGRVQVGGHAYAGTRGIETVEVSTDGGDSWETAELSEAFDPADVLGDRDAWRQWQYTWEPPAGDSEVVVRAIDGTGDVQPAEESSPFPSGSSGWVRKTVSV</sequence>
<evidence type="ECO:0000259" key="3">
    <source>
        <dbReference type="Pfam" id="PF00174"/>
    </source>
</evidence>
<feature type="compositionally biased region" description="Low complexity" evidence="1">
    <location>
        <begin position="496"/>
        <end position="507"/>
    </location>
</feature>
<feature type="transmembrane region" description="Helical" evidence="2">
    <location>
        <begin position="171"/>
        <end position="189"/>
    </location>
</feature>
<dbReference type="SUPFAM" id="SSF56524">
    <property type="entry name" value="Oxidoreductase molybdopterin-binding domain"/>
    <property type="match status" value="1"/>
</dbReference>